<protein>
    <recommendedName>
        <fullName evidence="4">Zn(2)-C6 fungal-type domain-containing protein</fullName>
    </recommendedName>
</protein>
<evidence type="ECO:0000256" key="1">
    <source>
        <dbReference type="SAM" id="MobiDB-lite"/>
    </source>
</evidence>
<feature type="region of interest" description="Disordered" evidence="1">
    <location>
        <begin position="45"/>
        <end position="103"/>
    </location>
</feature>
<feature type="compositionally biased region" description="Acidic residues" evidence="1">
    <location>
        <begin position="74"/>
        <end position="87"/>
    </location>
</feature>
<accession>A0A6A6DD51</accession>
<reference evidence="2" key="1">
    <citation type="journal article" date="2020" name="Stud. Mycol.">
        <title>101 Dothideomycetes genomes: a test case for predicting lifestyles and emergence of pathogens.</title>
        <authorList>
            <person name="Haridas S."/>
            <person name="Albert R."/>
            <person name="Binder M."/>
            <person name="Bloem J."/>
            <person name="Labutti K."/>
            <person name="Salamov A."/>
            <person name="Andreopoulos B."/>
            <person name="Baker S."/>
            <person name="Barry K."/>
            <person name="Bills G."/>
            <person name="Bluhm B."/>
            <person name="Cannon C."/>
            <person name="Castanera R."/>
            <person name="Culley D."/>
            <person name="Daum C."/>
            <person name="Ezra D."/>
            <person name="Gonzalez J."/>
            <person name="Henrissat B."/>
            <person name="Kuo A."/>
            <person name="Liang C."/>
            <person name="Lipzen A."/>
            <person name="Lutzoni F."/>
            <person name="Magnuson J."/>
            <person name="Mondo S."/>
            <person name="Nolan M."/>
            <person name="Ohm R."/>
            <person name="Pangilinan J."/>
            <person name="Park H.-J."/>
            <person name="Ramirez L."/>
            <person name="Alfaro M."/>
            <person name="Sun H."/>
            <person name="Tritt A."/>
            <person name="Yoshinaga Y."/>
            <person name="Zwiers L.-H."/>
            <person name="Turgeon B."/>
            <person name="Goodwin S."/>
            <person name="Spatafora J."/>
            <person name="Crous P."/>
            <person name="Grigoriev I."/>
        </authorList>
    </citation>
    <scope>NUCLEOTIDE SEQUENCE</scope>
    <source>
        <strain evidence="2">CBS 207.26</strain>
    </source>
</reference>
<evidence type="ECO:0000313" key="3">
    <source>
        <dbReference type="Proteomes" id="UP000800200"/>
    </source>
</evidence>
<feature type="compositionally biased region" description="Polar residues" evidence="1">
    <location>
        <begin position="168"/>
        <end position="183"/>
    </location>
</feature>
<evidence type="ECO:0008006" key="4">
    <source>
        <dbReference type="Google" id="ProtNLM"/>
    </source>
</evidence>
<dbReference type="AlphaFoldDB" id="A0A6A6DD51"/>
<name>A0A6A6DD51_9PEZI</name>
<feature type="region of interest" description="Disordered" evidence="1">
    <location>
        <begin position="147"/>
        <end position="183"/>
    </location>
</feature>
<organism evidence="2 3">
    <name type="scientific">Zopfia rhizophila CBS 207.26</name>
    <dbReference type="NCBI Taxonomy" id="1314779"/>
    <lineage>
        <taxon>Eukaryota</taxon>
        <taxon>Fungi</taxon>
        <taxon>Dikarya</taxon>
        <taxon>Ascomycota</taxon>
        <taxon>Pezizomycotina</taxon>
        <taxon>Dothideomycetes</taxon>
        <taxon>Dothideomycetes incertae sedis</taxon>
        <taxon>Zopfiaceae</taxon>
        <taxon>Zopfia</taxon>
    </lineage>
</organism>
<dbReference type="Proteomes" id="UP000800200">
    <property type="component" value="Unassembled WGS sequence"/>
</dbReference>
<dbReference type="OrthoDB" id="3432594at2759"/>
<evidence type="ECO:0000313" key="2">
    <source>
        <dbReference type="EMBL" id="KAF2175900.1"/>
    </source>
</evidence>
<proteinExistence type="predicted"/>
<keyword evidence="3" id="KW-1185">Reference proteome</keyword>
<gene>
    <name evidence="2" type="ORF">K469DRAFT_683368</name>
</gene>
<feature type="compositionally biased region" description="Basic and acidic residues" evidence="1">
    <location>
        <begin position="45"/>
        <end position="73"/>
    </location>
</feature>
<dbReference type="EMBL" id="ML994721">
    <property type="protein sequence ID" value="KAF2175900.1"/>
    <property type="molecule type" value="Genomic_DNA"/>
</dbReference>
<sequence>MTKLHSPRGWLGYFVGCESEAMYHIYSPEKHKVYRIGVARVEDGEGLDDHHGAPCLEDRVPTPDVEVPEHLSSEGEDETSGDEDNDSNDNSTFRPSPKEPAADTMHQLQVEFEDADDEDEGDADEEGPAAVSKYFNHFRHAGMAKRRIADDTMVAPKRSRRATHDRGGTNQIDSPSETSDVNNDSWYYSDDGEVSRAYWDFVAKHGGHNMKTYLLNDDKCDRCFRNGRICDSVENGVPCSTCKNEKKVCRPQSKETKRLVLPENRNRRKEIGGSLQDPPCRRCLQTNRSCNLVGPTGSPCEGCKKANLRCNWNLDGAKKSMARQRKREAEKQAKYEKLGFVPVARDQKCHRCARGRMACDGNHPCNKCNTTQLSISCRPQGVENLPSCNQCSYTGGNWCDRRRPCKKCINQKSVCIYEAQNGLLSRSYRVPDAPLPKGFSSVGPLVEGESSDEECVQGKIKVATCRYRRSDGTYESRAEYPGRL</sequence>